<gene>
    <name evidence="1" type="ORF">N3K66_000628</name>
</gene>
<keyword evidence="2" id="KW-1185">Reference proteome</keyword>
<evidence type="ECO:0000313" key="1">
    <source>
        <dbReference type="EMBL" id="KAI9904099.1"/>
    </source>
</evidence>
<reference evidence="1" key="1">
    <citation type="submission" date="2022-10" db="EMBL/GenBank/DDBJ databases">
        <title>Complete Genome of Trichothecium roseum strain YXFP-22015, a Plant Pathogen Isolated from Citrus.</title>
        <authorList>
            <person name="Wang Y."/>
            <person name="Zhu L."/>
        </authorList>
    </citation>
    <scope>NUCLEOTIDE SEQUENCE</scope>
    <source>
        <strain evidence="1">YXFP-22015</strain>
    </source>
</reference>
<name>A0ACC0VCS5_9HYPO</name>
<dbReference type="EMBL" id="CM047940">
    <property type="protein sequence ID" value="KAI9904099.1"/>
    <property type="molecule type" value="Genomic_DNA"/>
</dbReference>
<dbReference type="Proteomes" id="UP001163324">
    <property type="component" value="Chromosome 1"/>
</dbReference>
<comment type="caution">
    <text evidence="1">The sequence shown here is derived from an EMBL/GenBank/DDBJ whole genome shotgun (WGS) entry which is preliminary data.</text>
</comment>
<accession>A0ACC0VCS5</accession>
<evidence type="ECO:0000313" key="2">
    <source>
        <dbReference type="Proteomes" id="UP001163324"/>
    </source>
</evidence>
<proteinExistence type="predicted"/>
<sequence length="461" mass="50186">MVEQELGHNLIRTLISTQHTTIADQAKHIEGLRSGEDVDEGDTAGVDLMAEIETALEPLLGNCLDSLRQNPKSTLPPQATVFLTGATGYLGSELLRHLLRDAKFGRVVAHARAPSPEAGLERVVKAARINGWWRDSYADRIEIWTGDLGSHRLGLDDGQWDRLAGNYSGLNVDAIVHNGAVVNWNSSYDALYEANVKSATELLRLTMLSPRNPKFIFISGGVKFDTQEDKPGTASALANLMGYTQTKFVAETVINEVALRLPEGQNRISTIKPGRIIGTAEEGVANLDDFLWRIVGTAVAMGAYPTGPDEKWMFIEGVDIISSLVTSKLGTSSDGVTAFDDMKIGVSVGRFWSLVNSQLPPGQPLKPTPLDEWVKRAVHIASEVVGEKHPLYPVQNFLGAVGYPIEPEEGEKAWGGEMVRKLEGGIRASVKYIVECGYVDLCRGEDVELKGVIQRSTAVQV</sequence>
<protein>
    <submittedName>
        <fullName evidence="1">Uncharacterized protein</fullName>
    </submittedName>
</protein>
<organism evidence="1 2">
    <name type="scientific">Trichothecium roseum</name>
    <dbReference type="NCBI Taxonomy" id="47278"/>
    <lineage>
        <taxon>Eukaryota</taxon>
        <taxon>Fungi</taxon>
        <taxon>Dikarya</taxon>
        <taxon>Ascomycota</taxon>
        <taxon>Pezizomycotina</taxon>
        <taxon>Sordariomycetes</taxon>
        <taxon>Hypocreomycetidae</taxon>
        <taxon>Hypocreales</taxon>
        <taxon>Hypocreales incertae sedis</taxon>
        <taxon>Trichothecium</taxon>
    </lineage>
</organism>